<dbReference type="InterPro" id="IPR022225">
    <property type="entry name" value="Phage_tail_fibre_N"/>
</dbReference>
<dbReference type="Pfam" id="PF12571">
    <property type="entry name" value="Phage_tail_fib"/>
    <property type="match status" value="1"/>
</dbReference>
<evidence type="ECO:0000313" key="3">
    <source>
        <dbReference type="Proteomes" id="UP000307362"/>
    </source>
</evidence>
<accession>A0A5S3YYS3</accession>
<gene>
    <name evidence="2" type="ORF">CWB73_00975</name>
</gene>
<dbReference type="OrthoDB" id="8596123at2"/>
<proteinExistence type="predicted"/>
<evidence type="ECO:0000259" key="1">
    <source>
        <dbReference type="Pfam" id="PF12571"/>
    </source>
</evidence>
<organism evidence="2 3">
    <name type="scientific">Pseudoalteromonas phenolica</name>
    <dbReference type="NCBI Taxonomy" id="161398"/>
    <lineage>
        <taxon>Bacteria</taxon>
        <taxon>Pseudomonadati</taxon>
        <taxon>Pseudomonadota</taxon>
        <taxon>Gammaproteobacteria</taxon>
        <taxon>Alteromonadales</taxon>
        <taxon>Pseudoalteromonadaceae</taxon>
        <taxon>Pseudoalteromonas</taxon>
    </lineage>
</organism>
<reference evidence="2 3" key="1">
    <citation type="submission" date="2017-12" db="EMBL/GenBank/DDBJ databases">
        <authorList>
            <person name="Paulsen S."/>
            <person name="Gram L.K."/>
        </authorList>
    </citation>
    <scope>NUCLEOTIDE SEQUENCE [LARGE SCALE GENOMIC DNA]</scope>
    <source>
        <strain evidence="2 3">S1189</strain>
    </source>
</reference>
<comment type="caution">
    <text evidence="2">The sequence shown here is derived from an EMBL/GenBank/DDBJ whole genome shotgun (WGS) entry which is preliminary data.</text>
</comment>
<sequence length="184" mass="19915">MNAYTPVITQKGINAAVSAQAQGIKIQIGHIAVGDKGYTPDRNMTALKGQKNTSAVEGATVSGNGQFHVTAAFKDNANYAVREVGFYLNDHEDENQRTLFAVWSHPENVLFYQTPIATIVQGFDLLLTAVPADSLDFEVTGDLNIFYADEFAAMTVAQTKMAAAQAQSNLRQVEFNDRLLALGA</sequence>
<feature type="domain" description="Phage tail fibre protein N-terminal" evidence="1">
    <location>
        <begin position="2"/>
        <end position="90"/>
    </location>
</feature>
<dbReference type="Proteomes" id="UP000307362">
    <property type="component" value="Unassembled WGS sequence"/>
</dbReference>
<dbReference type="RefSeq" id="WP_138566043.1">
    <property type="nucleotide sequence ID" value="NZ_PNCM01000005.1"/>
</dbReference>
<dbReference type="AlphaFoldDB" id="A0A5S3YYS3"/>
<dbReference type="EMBL" id="PNCM01000005">
    <property type="protein sequence ID" value="TMP83753.1"/>
    <property type="molecule type" value="Genomic_DNA"/>
</dbReference>
<reference evidence="3" key="2">
    <citation type="submission" date="2019-06" db="EMBL/GenBank/DDBJ databases">
        <title>Co-occurence of chitin degradation, pigmentation and bioactivity in marine Pseudoalteromonas.</title>
        <authorList>
            <person name="Sonnenschein E.C."/>
            <person name="Bech P.K."/>
        </authorList>
    </citation>
    <scope>NUCLEOTIDE SEQUENCE [LARGE SCALE GENOMIC DNA]</scope>
    <source>
        <strain evidence="3">S1189</strain>
    </source>
</reference>
<name>A0A5S3YYS3_9GAMM</name>
<evidence type="ECO:0000313" key="2">
    <source>
        <dbReference type="EMBL" id="TMP83753.1"/>
    </source>
</evidence>
<protein>
    <submittedName>
        <fullName evidence="2">Phage tail protein</fullName>
    </submittedName>
</protein>